<reference evidence="6 7" key="1">
    <citation type="submission" date="2022-10" db="EMBL/GenBank/DDBJ databases">
        <title>Weissella fermenti sp. nov., isolated from fermented cabbage.</title>
        <authorList>
            <person name="Lee J.K."/>
            <person name="Baek J.H."/>
            <person name="Choi D.G."/>
            <person name="Kim J.M."/>
            <person name="Jeon C.O."/>
        </authorList>
    </citation>
    <scope>NUCLEOTIDE SEQUENCE [LARGE SCALE GENOMIC DNA]</scope>
    <source>
        <strain evidence="6 7">KACC 18534</strain>
    </source>
</reference>
<dbReference type="Pfam" id="PF00589">
    <property type="entry name" value="Phage_integrase"/>
    <property type="match status" value="1"/>
</dbReference>
<keyword evidence="7" id="KW-1185">Reference proteome</keyword>
<proteinExistence type="inferred from homology"/>
<dbReference type="InterPro" id="IPR013762">
    <property type="entry name" value="Integrase-like_cat_sf"/>
</dbReference>
<dbReference type="PANTHER" id="PTHR30349:SF64">
    <property type="entry name" value="PROPHAGE INTEGRASE INTD-RELATED"/>
    <property type="match status" value="1"/>
</dbReference>
<evidence type="ECO:0000313" key="6">
    <source>
        <dbReference type="EMBL" id="MCW0953046.1"/>
    </source>
</evidence>
<dbReference type="PROSITE" id="PS51898">
    <property type="entry name" value="TYR_RECOMBINASE"/>
    <property type="match status" value="1"/>
</dbReference>
<organism evidence="6 7">
    <name type="scientific">Weissella ceti</name>
    <dbReference type="NCBI Taxonomy" id="759620"/>
    <lineage>
        <taxon>Bacteria</taxon>
        <taxon>Bacillati</taxon>
        <taxon>Bacillota</taxon>
        <taxon>Bacilli</taxon>
        <taxon>Lactobacillales</taxon>
        <taxon>Lactobacillaceae</taxon>
        <taxon>Weissella</taxon>
    </lineage>
</organism>
<dbReference type="InterPro" id="IPR010998">
    <property type="entry name" value="Integrase_recombinase_N"/>
</dbReference>
<dbReference type="Gene3D" id="1.10.443.10">
    <property type="entry name" value="Intergrase catalytic core"/>
    <property type="match status" value="1"/>
</dbReference>
<dbReference type="Proteomes" id="UP001526225">
    <property type="component" value="Unassembled WGS sequence"/>
</dbReference>
<dbReference type="Gene3D" id="1.10.150.130">
    <property type="match status" value="1"/>
</dbReference>
<evidence type="ECO:0000256" key="3">
    <source>
        <dbReference type="ARBA" id="ARBA00023125"/>
    </source>
</evidence>
<comment type="similarity">
    <text evidence="1">Belongs to the 'phage' integrase family.</text>
</comment>
<evidence type="ECO:0000256" key="2">
    <source>
        <dbReference type="ARBA" id="ARBA00022908"/>
    </source>
</evidence>
<keyword evidence="4" id="KW-0233">DNA recombination</keyword>
<evidence type="ECO:0000259" key="5">
    <source>
        <dbReference type="PROSITE" id="PS51898"/>
    </source>
</evidence>
<dbReference type="SUPFAM" id="SSF56349">
    <property type="entry name" value="DNA breaking-rejoining enzymes"/>
    <property type="match status" value="1"/>
</dbReference>
<protein>
    <submittedName>
        <fullName evidence="6">Site-specific integrase</fullName>
    </submittedName>
</protein>
<evidence type="ECO:0000256" key="4">
    <source>
        <dbReference type="ARBA" id="ARBA00023172"/>
    </source>
</evidence>
<feature type="domain" description="Tyr recombinase" evidence="5">
    <location>
        <begin position="121"/>
        <end position="306"/>
    </location>
</feature>
<dbReference type="PANTHER" id="PTHR30349">
    <property type="entry name" value="PHAGE INTEGRASE-RELATED"/>
    <property type="match status" value="1"/>
</dbReference>
<dbReference type="RefSeq" id="WP_264336058.1">
    <property type="nucleotide sequence ID" value="NZ_JAOZFE010000002.1"/>
</dbReference>
<comment type="caution">
    <text evidence="6">The sequence shown here is derived from an EMBL/GenBank/DDBJ whole genome shotgun (WGS) entry which is preliminary data.</text>
</comment>
<dbReference type="InterPro" id="IPR004107">
    <property type="entry name" value="Integrase_SAM-like_N"/>
</dbReference>
<dbReference type="Pfam" id="PF14659">
    <property type="entry name" value="Phage_int_SAM_3"/>
    <property type="match status" value="1"/>
</dbReference>
<accession>A0ABT3E3P4</accession>
<dbReference type="EMBL" id="JAOZFE010000002">
    <property type="protein sequence ID" value="MCW0953046.1"/>
    <property type="molecule type" value="Genomic_DNA"/>
</dbReference>
<name>A0ABT3E3P4_9LACO</name>
<keyword evidence="2" id="KW-0229">DNA integration</keyword>
<dbReference type="CDD" id="cd01189">
    <property type="entry name" value="INT_ICEBs1_C_like"/>
    <property type="match status" value="1"/>
</dbReference>
<dbReference type="InterPro" id="IPR011010">
    <property type="entry name" value="DNA_brk_join_enz"/>
</dbReference>
<gene>
    <name evidence="6" type="ORF">OIT44_03035</name>
</gene>
<evidence type="ECO:0000256" key="1">
    <source>
        <dbReference type="ARBA" id="ARBA00008857"/>
    </source>
</evidence>
<evidence type="ECO:0000313" key="7">
    <source>
        <dbReference type="Proteomes" id="UP001526225"/>
    </source>
</evidence>
<dbReference type="InterPro" id="IPR002104">
    <property type="entry name" value="Integrase_catalytic"/>
</dbReference>
<dbReference type="InterPro" id="IPR050090">
    <property type="entry name" value="Tyrosine_recombinase_XerCD"/>
</dbReference>
<sequence length="322" mass="37125">METKINNGYDASASKQSLPDYFDEWIATYKLKSVRETTRINYLRWAKIIRSLFADLPMNKLSTPVLQKELDKFGETHSPGYMLNITSALKACLKDAHIDGVITKDIYTRLVYRGNNDQTRDDKNYLDAREFETLQNYLYEHSDEFITDPFLLMVLISLETGARLGEVLALTSLDVDLTHSKINIDKSYSTQTKVVTEPKNKYSIRVVSISTGLTDILATYLSNIETNELFTKRNYVRMAEYMNTLTEPLKLTKITFHGLRHSHVSYLLHNDIDINYISKRVGHKDTSVTLSTYAHMLKEKENAQDNLTLDVLNLDNKKRTEK</sequence>
<keyword evidence="3" id="KW-0238">DNA-binding</keyword>